<dbReference type="Proteomes" id="UP000335636">
    <property type="component" value="Unassembled WGS sequence"/>
</dbReference>
<keyword evidence="7" id="KW-1185">Reference proteome</keyword>
<dbReference type="SUPFAM" id="SSF53474">
    <property type="entry name" value="alpha/beta-Hydrolases"/>
    <property type="match status" value="1"/>
</dbReference>
<dbReference type="InterPro" id="IPR029058">
    <property type="entry name" value="AB_hydrolase_fold"/>
</dbReference>
<evidence type="ECO:0000256" key="1">
    <source>
        <dbReference type="ARBA" id="ARBA00010701"/>
    </source>
</evidence>
<comment type="similarity">
    <text evidence="1 2">Belongs to the AB hydrolase superfamily. Lipase family.</text>
</comment>
<evidence type="ECO:0000313" key="6">
    <source>
        <dbReference type="EMBL" id="VTJ65538.1"/>
    </source>
</evidence>
<dbReference type="InterPro" id="IPR025483">
    <property type="entry name" value="Lipase_euk"/>
</dbReference>
<dbReference type="GO" id="GO:0016042">
    <property type="term" value="P:lipid catabolic process"/>
    <property type="evidence" value="ECO:0007669"/>
    <property type="project" value="UniProtKB-KW"/>
</dbReference>
<name>A0A5E4B770_MARMO</name>
<keyword evidence="2" id="KW-0378">Hydrolase</keyword>
<dbReference type="InterPro" id="IPR006693">
    <property type="entry name" value="AB_hydrolase_lipase"/>
</dbReference>
<dbReference type="Gene3D" id="3.40.50.1820">
    <property type="entry name" value="alpha/beta hydrolase"/>
    <property type="match status" value="1"/>
</dbReference>
<feature type="active site" description="Charge relay system" evidence="3">
    <location>
        <position position="372"/>
    </location>
</feature>
<sequence>MWSLLAVASLVSAFGTTHGFLGKVAPESPEAHMNINQMISYWGYPSEEYEVVTEDGYILGIFRIPYGKKNSENKGHRPVVFLQHGLLASATNWIANLPNNSLAFILADAGYDVWLGNSRGNTWSRRNLYYSPDSVEFWAFSFDEMAKYDLPATIDFIVKKTGQEKIHYVGHSQGTTIGFIAFSTNPTLARRIKTFYALAPVATVKYATSLLTKLSLIPSPLFKIIFGNRIFLPHNFFYGFLGTEVCSRELMDLLCSNALFIMCGFDSKNLNTSRFDVYLAHNPAGTSVQDVLHWAQAARSGKFQAFDWGSPFQNMKHYNQRTPPYYNVTAMSVPIAVWNGGNDILADPHDVNILLPKLSNLIYHKEILPYNHLDFIWAINAPQEVYNEMVSMMSEDKE</sequence>
<dbReference type="Pfam" id="PF04083">
    <property type="entry name" value="Abhydro_lipase"/>
    <property type="match status" value="1"/>
</dbReference>
<feature type="domain" description="Partial AB-hydrolase lipase" evidence="5">
    <location>
        <begin position="35"/>
        <end position="97"/>
    </location>
</feature>
<keyword evidence="2" id="KW-0443">Lipid metabolism</keyword>
<evidence type="ECO:0000256" key="4">
    <source>
        <dbReference type="SAM" id="SignalP"/>
    </source>
</evidence>
<feature type="active site" description="Charge relay system" evidence="3">
    <location>
        <position position="343"/>
    </location>
</feature>
<dbReference type="PIRSF" id="PIRSF000862">
    <property type="entry name" value="Steryl_ester_lip"/>
    <property type="match status" value="1"/>
</dbReference>
<protein>
    <recommendedName>
        <fullName evidence="2">Lipase</fullName>
    </recommendedName>
</protein>
<feature type="chain" id="PRO_5022722422" description="Lipase" evidence="4">
    <location>
        <begin position="20"/>
        <end position="398"/>
    </location>
</feature>
<accession>A0A5E4B770</accession>
<gene>
    <name evidence="6" type="ORF">MONAX_5E043362</name>
</gene>
<dbReference type="EMBL" id="CABDUW010000312">
    <property type="protein sequence ID" value="VTJ65538.1"/>
    <property type="molecule type" value="Genomic_DNA"/>
</dbReference>
<dbReference type="PANTHER" id="PTHR11005">
    <property type="entry name" value="LYSOSOMAL ACID LIPASE-RELATED"/>
    <property type="match status" value="1"/>
</dbReference>
<comment type="caution">
    <text evidence="6">The sequence shown here is derived from an EMBL/GenBank/DDBJ whole genome shotgun (WGS) entry which is preliminary data.</text>
</comment>
<feature type="active site" description="Nucleophile" evidence="3">
    <location>
        <position position="172"/>
    </location>
</feature>
<proteinExistence type="inferred from homology"/>
<evidence type="ECO:0000313" key="7">
    <source>
        <dbReference type="Proteomes" id="UP000335636"/>
    </source>
</evidence>
<evidence type="ECO:0000259" key="5">
    <source>
        <dbReference type="Pfam" id="PF04083"/>
    </source>
</evidence>
<keyword evidence="4" id="KW-0732">Signal</keyword>
<feature type="signal peptide" evidence="4">
    <location>
        <begin position="1"/>
        <end position="19"/>
    </location>
</feature>
<dbReference type="GO" id="GO:0016788">
    <property type="term" value="F:hydrolase activity, acting on ester bonds"/>
    <property type="evidence" value="ECO:0007669"/>
    <property type="project" value="InterPro"/>
</dbReference>
<evidence type="ECO:0000256" key="3">
    <source>
        <dbReference type="PIRSR" id="PIRSR000862-1"/>
    </source>
</evidence>
<dbReference type="FunFam" id="3.40.50.1820:FF:000012">
    <property type="entry name" value="Lipase"/>
    <property type="match status" value="1"/>
</dbReference>
<reference evidence="6" key="1">
    <citation type="submission" date="2019-04" db="EMBL/GenBank/DDBJ databases">
        <authorList>
            <person name="Alioto T."/>
            <person name="Alioto T."/>
        </authorList>
    </citation>
    <scope>NUCLEOTIDE SEQUENCE [LARGE SCALE GENOMIC DNA]</scope>
</reference>
<organism evidence="6 7">
    <name type="scientific">Marmota monax</name>
    <name type="common">Woodchuck</name>
    <dbReference type="NCBI Taxonomy" id="9995"/>
    <lineage>
        <taxon>Eukaryota</taxon>
        <taxon>Metazoa</taxon>
        <taxon>Chordata</taxon>
        <taxon>Craniata</taxon>
        <taxon>Vertebrata</taxon>
        <taxon>Euteleostomi</taxon>
        <taxon>Mammalia</taxon>
        <taxon>Eutheria</taxon>
        <taxon>Euarchontoglires</taxon>
        <taxon>Glires</taxon>
        <taxon>Rodentia</taxon>
        <taxon>Sciuromorpha</taxon>
        <taxon>Sciuridae</taxon>
        <taxon>Xerinae</taxon>
        <taxon>Marmotini</taxon>
        <taxon>Marmota</taxon>
    </lineage>
</organism>
<evidence type="ECO:0000256" key="2">
    <source>
        <dbReference type="PIRNR" id="PIRNR000862"/>
    </source>
</evidence>
<keyword evidence="2" id="KW-0442">Lipid degradation</keyword>
<dbReference type="AlphaFoldDB" id="A0A5E4B770"/>